<dbReference type="EC" id="3.6.4.13" evidence="3"/>
<gene>
    <name evidence="14" type="ORF">ACH5RR_033252</name>
</gene>
<keyword evidence="9" id="KW-0943">RNA-mediated gene silencing</keyword>
<dbReference type="FunFam" id="3.40.50.300:FF:001468">
    <property type="entry name" value="Probable RNA helicase SDE3"/>
    <property type="match status" value="1"/>
</dbReference>
<evidence type="ECO:0000259" key="13">
    <source>
        <dbReference type="SMART" id="SM00487"/>
    </source>
</evidence>
<dbReference type="GO" id="GO:0016787">
    <property type="term" value="F:hydrolase activity"/>
    <property type="evidence" value="ECO:0007669"/>
    <property type="project" value="UniProtKB-KW"/>
</dbReference>
<keyword evidence="7" id="KW-0347">Helicase</keyword>
<dbReference type="CDD" id="cd18808">
    <property type="entry name" value="SF1_C_Upf1"/>
    <property type="match status" value="1"/>
</dbReference>
<dbReference type="GO" id="GO:0005737">
    <property type="term" value="C:cytoplasm"/>
    <property type="evidence" value="ECO:0007669"/>
    <property type="project" value="UniProtKB-SubCell"/>
</dbReference>
<dbReference type="InterPro" id="IPR041679">
    <property type="entry name" value="DNA2/NAM7-like_C"/>
</dbReference>
<evidence type="ECO:0000256" key="5">
    <source>
        <dbReference type="ARBA" id="ARBA00022741"/>
    </source>
</evidence>
<dbReference type="InterPro" id="IPR027417">
    <property type="entry name" value="P-loop_NTPase"/>
</dbReference>
<keyword evidence="5" id="KW-0547">Nucleotide-binding</keyword>
<dbReference type="InterPro" id="IPR049080">
    <property type="entry name" value="MOV-10-like_beta-barrel"/>
</dbReference>
<evidence type="ECO:0000256" key="11">
    <source>
        <dbReference type="ARBA" id="ARBA00048432"/>
    </source>
</evidence>
<keyword evidence="4" id="KW-0963">Cytoplasm</keyword>
<dbReference type="PANTHER" id="PTHR45418:SF1">
    <property type="entry name" value="CANCER_TESTIS ANTIGEN 55"/>
    <property type="match status" value="1"/>
</dbReference>
<evidence type="ECO:0000256" key="10">
    <source>
        <dbReference type="ARBA" id="ARBA00047984"/>
    </source>
</evidence>
<feature type="domain" description="Helicase ATP-binding" evidence="13">
    <location>
        <begin position="399"/>
        <end position="606"/>
    </location>
</feature>
<dbReference type="CDD" id="cd18038">
    <property type="entry name" value="DEXXQc_Helz-like"/>
    <property type="match status" value="1"/>
</dbReference>
<feature type="region of interest" description="Disordered" evidence="12">
    <location>
        <begin position="878"/>
        <end position="924"/>
    </location>
</feature>
<comment type="catalytic activity">
    <reaction evidence="11">
        <text>ATP + H2O = ADP + phosphate + H(+)</text>
        <dbReference type="Rhea" id="RHEA:13065"/>
        <dbReference type="ChEBI" id="CHEBI:15377"/>
        <dbReference type="ChEBI" id="CHEBI:15378"/>
        <dbReference type="ChEBI" id="CHEBI:30616"/>
        <dbReference type="ChEBI" id="CHEBI:43474"/>
        <dbReference type="ChEBI" id="CHEBI:456216"/>
        <dbReference type="EC" id="3.6.4.12"/>
    </reaction>
    <physiologicalReaction direction="left-to-right" evidence="11">
        <dbReference type="Rhea" id="RHEA:13066"/>
    </physiologicalReaction>
</comment>
<dbReference type="Pfam" id="PF13087">
    <property type="entry name" value="AAA_12"/>
    <property type="match status" value="1"/>
</dbReference>
<protein>
    <recommendedName>
        <fullName evidence="3">RNA helicase</fullName>
        <ecNumber evidence="3">3.6.4.13</ecNumber>
    </recommendedName>
</protein>
<evidence type="ECO:0000256" key="12">
    <source>
        <dbReference type="SAM" id="MobiDB-lite"/>
    </source>
</evidence>
<evidence type="ECO:0000313" key="15">
    <source>
        <dbReference type="Proteomes" id="UP001630127"/>
    </source>
</evidence>
<dbReference type="EMBL" id="JBJUIK010000013">
    <property type="protein sequence ID" value="KAL3507870.1"/>
    <property type="molecule type" value="Genomic_DNA"/>
</dbReference>
<keyword evidence="8" id="KW-0067">ATP-binding</keyword>
<dbReference type="InterPro" id="IPR041677">
    <property type="entry name" value="DNA2/NAM7_AAA_11"/>
</dbReference>
<dbReference type="Proteomes" id="UP001630127">
    <property type="component" value="Unassembled WGS sequence"/>
</dbReference>
<sequence length="924" mass="104913">MDTISHKSDDEYSVIGDKGDIGFIDWENCKSVCSYNPAEESEVVTISVPFPLVEGKPQSGLVGETIVDSITIENKTSGPLDLWSVNIYDSKPGNSFTLSLMEPPIATSEAQYVQEFLESFSLEDRVLQPGRTLKIWLSCKPKGIGLHTSAVHFSVGDDTIERLVFIMAEDNISQSLASGRPFNRLRKKKHSVVDVFSDEPFVVGSHPNRTPGRAYRNRLPTYPIPKHIRNLIEQKQIPDVIIDGLTKENYISYFQTLLVLEEIKMEEDMRDYDMERITMKSKGFQFLSLNVPGLAERRPSLVYGDCVLAKPSPGDATKTKPYQGYIHRVEAEEVYLNFRQDFHLDHRPGNLYDVQFMYNRVGMRRLYQAIEAAENLGSELLFPSESCQARLIQPTPLVPISRMLNEEQVSAIEMILGCKGGSPYVIHGPPGTGKTITLIEAILQLYTKRKHARILVCAPSNSAADHILEKLLNEKAVQIRDNDIFRLNATTRSFEEFNPKYIEFSCIEDSAFCCPALSYLRRYRIIISTYASAYLLYAEGIKRGHFSHIFLDEAAQASEPETMVPLSHFCQMKTVVVLAGDPKQLGPLVHSKIGESYGSGKSYLERLFECQLYNDGNKSYITKLVRNYRSHPKILHLPSELFYGGDLIPCKETDGSSSIPLLELLPNQEFPLLFIGIQGCDEREGSNPSWFNRIEASKVVEIIIHLIDDKGLHEEDIGVITPYRQQVLKIKKALERFNKTNIQVGSVEQFQGQERQVIIVSTVRSTIKHNEFDKIYYLGFLSNPRRFNVAVTRARSLLILVGNPHIICKDEHWNKILWYCSDNNSYQGCFLPGREEAVEEQAIPSYENYDREHNFQPTGDAEWGDDFQAPGNMEWGDNLQPREDLGWGDNFQPSGEVELGDHSFNTEEIPRPVTDEAEWSDGWK</sequence>
<dbReference type="FunFam" id="3.40.50.300:FF:001295">
    <property type="entry name" value="Probable RNA helicase SDE3"/>
    <property type="match status" value="1"/>
</dbReference>
<dbReference type="PANTHER" id="PTHR45418">
    <property type="entry name" value="CANCER/TESTIS ANTIGEN 55"/>
    <property type="match status" value="1"/>
</dbReference>
<feature type="compositionally biased region" description="Basic and acidic residues" evidence="12">
    <location>
        <begin position="899"/>
        <end position="914"/>
    </location>
</feature>
<dbReference type="SMART" id="SM00487">
    <property type="entry name" value="DEXDc"/>
    <property type="match status" value="1"/>
</dbReference>
<dbReference type="GO" id="GO:0031047">
    <property type="term" value="P:regulatory ncRNA-mediated gene silencing"/>
    <property type="evidence" value="ECO:0007669"/>
    <property type="project" value="UniProtKB-KW"/>
</dbReference>
<evidence type="ECO:0000256" key="3">
    <source>
        <dbReference type="ARBA" id="ARBA00012552"/>
    </source>
</evidence>
<dbReference type="Pfam" id="PF13086">
    <property type="entry name" value="AAA_11"/>
    <property type="match status" value="2"/>
</dbReference>
<dbReference type="InterPro" id="IPR026122">
    <property type="entry name" value="MOV-10/SDE3_DEXXQ/H-box"/>
</dbReference>
<comment type="subcellular location">
    <subcellularLocation>
        <location evidence="1">Cytoplasm</location>
    </subcellularLocation>
</comment>
<evidence type="ECO:0000256" key="7">
    <source>
        <dbReference type="ARBA" id="ARBA00022806"/>
    </source>
</evidence>
<comment type="caution">
    <text evidence="14">The sequence shown here is derived from an EMBL/GenBank/DDBJ whole genome shotgun (WGS) entry which is preliminary data.</text>
</comment>
<evidence type="ECO:0000256" key="2">
    <source>
        <dbReference type="ARBA" id="ARBA00005601"/>
    </source>
</evidence>
<comment type="catalytic activity">
    <reaction evidence="10">
        <text>ATP + H2O = ADP + phosphate + H(+)</text>
        <dbReference type="Rhea" id="RHEA:13065"/>
        <dbReference type="ChEBI" id="CHEBI:15377"/>
        <dbReference type="ChEBI" id="CHEBI:15378"/>
        <dbReference type="ChEBI" id="CHEBI:30616"/>
        <dbReference type="ChEBI" id="CHEBI:43474"/>
        <dbReference type="ChEBI" id="CHEBI:456216"/>
        <dbReference type="EC" id="3.6.4.13"/>
    </reaction>
</comment>
<evidence type="ECO:0000256" key="9">
    <source>
        <dbReference type="ARBA" id="ARBA00023158"/>
    </source>
</evidence>
<keyword evidence="6" id="KW-0378">Hydrolase</keyword>
<dbReference type="AlphaFoldDB" id="A0ABD2YNZ5"/>
<dbReference type="InterPro" id="IPR047187">
    <property type="entry name" value="SF1_C_Upf1"/>
</dbReference>
<accession>A0ABD2YNZ5</accession>
<keyword evidence="15" id="KW-1185">Reference proteome</keyword>
<evidence type="ECO:0000256" key="4">
    <source>
        <dbReference type="ARBA" id="ARBA00022490"/>
    </source>
</evidence>
<dbReference type="Pfam" id="PF21634">
    <property type="entry name" value="MOV-10_beta-barrel"/>
    <property type="match status" value="1"/>
</dbReference>
<evidence type="ECO:0000256" key="6">
    <source>
        <dbReference type="ARBA" id="ARBA00022801"/>
    </source>
</evidence>
<evidence type="ECO:0000313" key="14">
    <source>
        <dbReference type="EMBL" id="KAL3507870.1"/>
    </source>
</evidence>
<dbReference type="GO" id="GO:0003724">
    <property type="term" value="F:RNA helicase activity"/>
    <property type="evidence" value="ECO:0007669"/>
    <property type="project" value="UniProtKB-EC"/>
</dbReference>
<dbReference type="GO" id="GO:0005524">
    <property type="term" value="F:ATP binding"/>
    <property type="evidence" value="ECO:0007669"/>
    <property type="project" value="UniProtKB-KW"/>
</dbReference>
<organism evidence="14 15">
    <name type="scientific">Cinchona calisaya</name>
    <dbReference type="NCBI Taxonomy" id="153742"/>
    <lineage>
        <taxon>Eukaryota</taxon>
        <taxon>Viridiplantae</taxon>
        <taxon>Streptophyta</taxon>
        <taxon>Embryophyta</taxon>
        <taxon>Tracheophyta</taxon>
        <taxon>Spermatophyta</taxon>
        <taxon>Magnoliopsida</taxon>
        <taxon>eudicotyledons</taxon>
        <taxon>Gunneridae</taxon>
        <taxon>Pentapetalae</taxon>
        <taxon>asterids</taxon>
        <taxon>lamiids</taxon>
        <taxon>Gentianales</taxon>
        <taxon>Rubiaceae</taxon>
        <taxon>Cinchonoideae</taxon>
        <taxon>Cinchoneae</taxon>
        <taxon>Cinchona</taxon>
    </lineage>
</organism>
<evidence type="ECO:0000256" key="1">
    <source>
        <dbReference type="ARBA" id="ARBA00004496"/>
    </source>
</evidence>
<reference evidence="14 15" key="1">
    <citation type="submission" date="2024-11" db="EMBL/GenBank/DDBJ databases">
        <title>A near-complete genome assembly of Cinchona calisaya.</title>
        <authorList>
            <person name="Lian D.C."/>
            <person name="Zhao X.W."/>
            <person name="Wei L."/>
        </authorList>
    </citation>
    <scope>NUCLEOTIDE SEQUENCE [LARGE SCALE GENOMIC DNA]</scope>
    <source>
        <tissue evidence="14">Nenye</tissue>
    </source>
</reference>
<dbReference type="InterPro" id="IPR014001">
    <property type="entry name" value="Helicase_ATP-bd"/>
</dbReference>
<dbReference type="GO" id="GO:0003678">
    <property type="term" value="F:DNA helicase activity"/>
    <property type="evidence" value="ECO:0007669"/>
    <property type="project" value="UniProtKB-EC"/>
</dbReference>
<evidence type="ECO:0000256" key="8">
    <source>
        <dbReference type="ARBA" id="ARBA00022840"/>
    </source>
</evidence>
<proteinExistence type="inferred from homology"/>
<feature type="compositionally biased region" description="Acidic residues" evidence="12">
    <location>
        <begin position="915"/>
        <end position="924"/>
    </location>
</feature>
<dbReference type="Gene3D" id="3.40.50.300">
    <property type="entry name" value="P-loop containing nucleotide triphosphate hydrolases"/>
    <property type="match status" value="2"/>
</dbReference>
<comment type="similarity">
    <text evidence="2">Belongs to the DNA2/NAM7 helicase family. SDE3 subfamily.</text>
</comment>
<name>A0ABD2YNZ5_9GENT</name>
<dbReference type="SUPFAM" id="SSF52540">
    <property type="entry name" value="P-loop containing nucleoside triphosphate hydrolases"/>
    <property type="match status" value="1"/>
</dbReference>